<dbReference type="VEuPathDB" id="VectorBase:PHUM216890"/>
<evidence type="ECO:0000313" key="3">
    <source>
        <dbReference type="EnsemblMetazoa" id="PHUM216890-PA"/>
    </source>
</evidence>
<dbReference type="OrthoDB" id="4794873at2759"/>
<dbReference type="CTD" id="8237516"/>
<sequence length="156" mass="17293">MMLDASAKLPSGILQGNLNQFGDFDECLSINAVFKKPYGDEPSGIRGKYCLANIDVSTNLKNSTLDKTLDRAKSFSFVKSTIYDPGHFIPKFSSINWGLCVPDTCQADDVKKMIDSQLREINVTTNLIIEINVDDDNCIVKSDVGFKFNLSLIMVL</sequence>
<dbReference type="InParanoid" id="E0VHW6"/>
<dbReference type="InterPro" id="IPR052728">
    <property type="entry name" value="O2_lipid_transport_reg"/>
</dbReference>
<dbReference type="EMBL" id="DS235172">
    <property type="protein sequence ID" value="EEB12972.1"/>
    <property type="molecule type" value="Genomic_DNA"/>
</dbReference>
<reference evidence="3" key="3">
    <citation type="submission" date="2020-05" db="UniProtKB">
        <authorList>
            <consortium name="EnsemblMetazoa"/>
        </authorList>
    </citation>
    <scope>IDENTIFICATION</scope>
    <source>
        <strain evidence="3">USDA</strain>
    </source>
</reference>
<dbReference type="EMBL" id="AAZO01002493">
    <property type="status" value="NOT_ANNOTATED_CDS"/>
    <property type="molecule type" value="Genomic_DNA"/>
</dbReference>
<dbReference type="RefSeq" id="XP_002425710.1">
    <property type="nucleotide sequence ID" value="XM_002425665.1"/>
</dbReference>
<evidence type="ECO:0000313" key="4">
    <source>
        <dbReference type="Proteomes" id="UP000009046"/>
    </source>
</evidence>
<dbReference type="HOGENOM" id="CLU_1688838_0_0_1"/>
<name>E0VHW6_PEDHC</name>
<evidence type="ECO:0000259" key="1">
    <source>
        <dbReference type="SMART" id="SM00703"/>
    </source>
</evidence>
<dbReference type="Proteomes" id="UP000009046">
    <property type="component" value="Unassembled WGS sequence"/>
</dbReference>
<dbReference type="KEGG" id="phu:Phum_PHUM216890"/>
<feature type="domain" description="Nose resistant-to-fluoxetine protein N-terminal" evidence="1">
    <location>
        <begin position="2"/>
        <end position="135"/>
    </location>
</feature>
<dbReference type="OMA" id="AYTHSEY"/>
<reference evidence="2" key="2">
    <citation type="submission" date="2007-04" db="EMBL/GenBank/DDBJ databases">
        <title>The genome of the human body louse.</title>
        <authorList>
            <consortium name="The Human Body Louse Genome Consortium"/>
            <person name="Kirkness E."/>
            <person name="Walenz B."/>
            <person name="Hass B."/>
            <person name="Bruggner R."/>
            <person name="Strausberg R."/>
        </authorList>
    </citation>
    <scope>NUCLEOTIDE SEQUENCE</scope>
    <source>
        <strain evidence="2">USDA</strain>
    </source>
</reference>
<gene>
    <name evidence="3" type="primary">8237516</name>
    <name evidence="2" type="ORF">Phum_PHUM216890</name>
</gene>
<dbReference type="eggNOG" id="KOG3700">
    <property type="taxonomic scope" value="Eukaryota"/>
</dbReference>
<dbReference type="PANTHER" id="PTHR11161:SF4">
    <property type="entry name" value="DROP DEAD"/>
    <property type="match status" value="1"/>
</dbReference>
<dbReference type="InterPro" id="IPR006621">
    <property type="entry name" value="Nose-resist-to-fluoxetine_N"/>
</dbReference>
<dbReference type="PANTHER" id="PTHR11161">
    <property type="entry name" value="O-ACYLTRANSFERASE"/>
    <property type="match status" value="1"/>
</dbReference>
<reference evidence="2" key="1">
    <citation type="submission" date="2007-04" db="EMBL/GenBank/DDBJ databases">
        <title>Annotation of Pediculus humanus corporis strain USDA.</title>
        <authorList>
            <person name="Kirkness E."/>
            <person name="Hannick L."/>
            <person name="Hass B."/>
            <person name="Bruggner R."/>
            <person name="Lawson D."/>
            <person name="Bidwell S."/>
            <person name="Joardar V."/>
            <person name="Caler E."/>
            <person name="Walenz B."/>
            <person name="Inman J."/>
            <person name="Schobel S."/>
            <person name="Galinsky K."/>
            <person name="Amedeo P."/>
            <person name="Strausberg R."/>
        </authorList>
    </citation>
    <scope>NUCLEOTIDE SEQUENCE</scope>
    <source>
        <strain evidence="2">USDA</strain>
    </source>
</reference>
<evidence type="ECO:0000313" key="2">
    <source>
        <dbReference type="EMBL" id="EEB12972.1"/>
    </source>
</evidence>
<proteinExistence type="predicted"/>
<dbReference type="EnsemblMetazoa" id="PHUM216890-RA">
    <property type="protein sequence ID" value="PHUM216890-PA"/>
    <property type="gene ID" value="PHUM216890"/>
</dbReference>
<accession>E0VHW6</accession>
<dbReference type="GeneID" id="8237516"/>
<protein>
    <recommendedName>
        <fullName evidence="1">Nose resistant-to-fluoxetine protein N-terminal domain-containing protein</fullName>
    </recommendedName>
</protein>
<dbReference type="AlphaFoldDB" id="E0VHW6"/>
<dbReference type="Pfam" id="PF20146">
    <property type="entry name" value="NRF"/>
    <property type="match status" value="1"/>
</dbReference>
<organism>
    <name type="scientific">Pediculus humanus subsp. corporis</name>
    <name type="common">Body louse</name>
    <dbReference type="NCBI Taxonomy" id="121224"/>
    <lineage>
        <taxon>Eukaryota</taxon>
        <taxon>Metazoa</taxon>
        <taxon>Ecdysozoa</taxon>
        <taxon>Arthropoda</taxon>
        <taxon>Hexapoda</taxon>
        <taxon>Insecta</taxon>
        <taxon>Pterygota</taxon>
        <taxon>Neoptera</taxon>
        <taxon>Paraneoptera</taxon>
        <taxon>Psocodea</taxon>
        <taxon>Troctomorpha</taxon>
        <taxon>Phthiraptera</taxon>
        <taxon>Anoplura</taxon>
        <taxon>Pediculidae</taxon>
        <taxon>Pediculus</taxon>
    </lineage>
</organism>
<keyword evidence="4" id="KW-1185">Reference proteome</keyword>
<dbReference type="SMART" id="SM00703">
    <property type="entry name" value="NRF"/>
    <property type="match status" value="1"/>
</dbReference>